<dbReference type="Pfam" id="PF08707">
    <property type="entry name" value="PriCT_2"/>
    <property type="match status" value="1"/>
</dbReference>
<evidence type="ECO:0000256" key="1">
    <source>
        <dbReference type="SAM" id="MobiDB-lite"/>
    </source>
</evidence>
<dbReference type="Gene3D" id="3.40.50.300">
    <property type="entry name" value="P-loop containing nucleotide triphosphate hydrolases"/>
    <property type="match status" value="1"/>
</dbReference>
<feature type="region of interest" description="Disordered" evidence="1">
    <location>
        <begin position="1"/>
        <end position="23"/>
    </location>
</feature>
<dbReference type="Gene3D" id="3.40.1360.10">
    <property type="match status" value="1"/>
</dbReference>
<dbReference type="GO" id="GO:0016817">
    <property type="term" value="F:hydrolase activity, acting on acid anhydrides"/>
    <property type="evidence" value="ECO:0007669"/>
    <property type="project" value="InterPro"/>
</dbReference>
<dbReference type="RefSeq" id="WP_182152575.1">
    <property type="nucleotide sequence ID" value="NZ_JACEZU010000003.1"/>
</dbReference>
<dbReference type="Proteomes" id="UP000573499">
    <property type="component" value="Unassembled WGS sequence"/>
</dbReference>
<gene>
    <name evidence="3" type="ORF">H3H39_06525</name>
</gene>
<evidence type="ECO:0000259" key="2">
    <source>
        <dbReference type="Pfam" id="PF08707"/>
    </source>
</evidence>
<organism evidence="3 4">
    <name type="scientific">Rugamonas apoptosis</name>
    <dbReference type="NCBI Taxonomy" id="2758570"/>
    <lineage>
        <taxon>Bacteria</taxon>
        <taxon>Pseudomonadati</taxon>
        <taxon>Pseudomonadota</taxon>
        <taxon>Betaproteobacteria</taxon>
        <taxon>Burkholderiales</taxon>
        <taxon>Oxalobacteraceae</taxon>
        <taxon>Telluria group</taxon>
        <taxon>Rugamonas</taxon>
    </lineage>
</organism>
<protein>
    <submittedName>
        <fullName evidence="3">AAA family ATPase</fullName>
    </submittedName>
</protein>
<name>A0A7W2F7U2_9BURK</name>
<dbReference type="InterPro" id="IPR014819">
    <property type="entry name" value="PriCT_2"/>
</dbReference>
<evidence type="ECO:0000313" key="3">
    <source>
        <dbReference type="EMBL" id="MBA5686708.1"/>
    </source>
</evidence>
<dbReference type="SUPFAM" id="SSF52540">
    <property type="entry name" value="P-loop containing nucleoside triphosphate hydrolases"/>
    <property type="match status" value="1"/>
</dbReference>
<feature type="domain" description="Primase C-terminal 2" evidence="2">
    <location>
        <begin position="33"/>
        <end position="103"/>
    </location>
</feature>
<reference evidence="3 4" key="1">
    <citation type="submission" date="2020-07" db="EMBL/GenBank/DDBJ databases">
        <title>Novel species isolated from subtropical streams in China.</title>
        <authorList>
            <person name="Lu H."/>
        </authorList>
    </citation>
    <scope>NUCLEOTIDE SEQUENCE [LARGE SCALE GENOMIC DNA]</scope>
    <source>
        <strain evidence="3 4">LX47W</strain>
    </source>
</reference>
<feature type="region of interest" description="Disordered" evidence="1">
    <location>
        <begin position="109"/>
        <end position="130"/>
    </location>
</feature>
<feature type="compositionally biased region" description="Pro residues" evidence="1">
    <location>
        <begin position="121"/>
        <end position="130"/>
    </location>
</feature>
<feature type="compositionally biased region" description="Polar residues" evidence="1">
    <location>
        <begin position="1"/>
        <end position="12"/>
    </location>
</feature>
<dbReference type="Pfam" id="PF13481">
    <property type="entry name" value="AAA_25"/>
    <property type="match status" value="1"/>
</dbReference>
<accession>A0A7W2F7U2</accession>
<proteinExistence type="predicted"/>
<dbReference type="EMBL" id="JACEZU010000003">
    <property type="protein sequence ID" value="MBA5686708.1"/>
    <property type="molecule type" value="Genomic_DNA"/>
</dbReference>
<dbReference type="AlphaFoldDB" id="A0A7W2F7U2"/>
<dbReference type="InterPro" id="IPR027417">
    <property type="entry name" value="P-loop_NTPase"/>
</dbReference>
<evidence type="ECO:0000313" key="4">
    <source>
        <dbReference type="Proteomes" id="UP000573499"/>
    </source>
</evidence>
<comment type="caution">
    <text evidence="3">The sequence shown here is derived from an EMBL/GenBank/DDBJ whole genome shotgun (WGS) entry which is preliminary data.</text>
</comment>
<sequence>MQTLPTGLSASRSLPAGPPLRGQGLACNPQEATDAMNYLFPPVDRSDWIKLATAAKRAGVSFEDFLAWSSSGEGFENERRCRTDWNGISENGDITPATLFHAARVAGWRPQSSSGPRTSPMLPPAPPREPLPETPVLNAKAQEIWDLCVPAPATHTYIEKKAGNADGLRIYPVGAPALVIQGQNVAGWLVVPCVSAGLLQTLQFIPQEGPKLNMPGGTFNDGYHVVGSIGDGSTIYVVEGIGQAWACQQATGSPAACTFGAGRMTTVAQAIARAYPSAKIVLVPDRGQEGPAETIAHKLDSEWVKMPTGTANNYDANDLAQEHGNDALRDLLMQVQTPPLHYKLLTAEQLSRAAPLEWIVRGILPKKGLAGLYGPSGSYKTFVMLDLAAHIAGGGPEWFGKRVMHCPVTYCVLEGEAGMNNRAKAWSQHHGKPLPDQLRFVVQPVHLVGGDDVHQLAKAIRHVGGMNGVVILDTLNRATPGTDENSSKEMGTILAAAKQLQELIDGLVILVHHTGKDETKGLRGHSSLFAALDGAIGVIKSGTNPSWTVAKSKDDATGAVYSFRAEVVTLGIDDEGDEVTSCVIVPVGVPFALRESKALSANQQTALDALHDLFNGIGEVDVRVALGDAVKAVAAVIDTDAKHKNQRAKEAIEGLIKKSLIYSDETHLWAQPN</sequence>
<keyword evidence="4" id="KW-1185">Reference proteome</keyword>